<dbReference type="InterPro" id="IPR016488">
    <property type="entry name" value="NADH_Ub_cplx-1_asu_su-6"/>
</dbReference>
<dbReference type="GO" id="GO:0045271">
    <property type="term" value="C:respiratory chain complex I"/>
    <property type="evidence" value="ECO:0007669"/>
    <property type="project" value="InterPro"/>
</dbReference>
<evidence type="ECO:0000256" key="1">
    <source>
        <dbReference type="ARBA" id="ARBA00004443"/>
    </source>
</evidence>
<accession>A0A5N6LGV4</accession>
<organism evidence="9 10">
    <name type="scientific">Mikania micrantha</name>
    <name type="common">bitter vine</name>
    <dbReference type="NCBI Taxonomy" id="192012"/>
    <lineage>
        <taxon>Eukaryota</taxon>
        <taxon>Viridiplantae</taxon>
        <taxon>Streptophyta</taxon>
        <taxon>Embryophyta</taxon>
        <taxon>Tracheophyta</taxon>
        <taxon>Spermatophyta</taxon>
        <taxon>Magnoliopsida</taxon>
        <taxon>eudicotyledons</taxon>
        <taxon>Gunneridae</taxon>
        <taxon>Pentapetalae</taxon>
        <taxon>asterids</taxon>
        <taxon>campanulids</taxon>
        <taxon>Asterales</taxon>
        <taxon>Asteraceae</taxon>
        <taxon>Asteroideae</taxon>
        <taxon>Heliantheae alliance</taxon>
        <taxon>Eupatorieae</taxon>
        <taxon>Mikania</taxon>
    </lineage>
</organism>
<evidence type="ECO:0000256" key="5">
    <source>
        <dbReference type="ARBA" id="ARBA00022792"/>
    </source>
</evidence>
<keyword evidence="4" id="KW-0679">Respiratory chain</keyword>
<evidence type="ECO:0000256" key="3">
    <source>
        <dbReference type="ARBA" id="ARBA00022448"/>
    </source>
</evidence>
<dbReference type="AlphaFoldDB" id="A0A5N6LGV4"/>
<protein>
    <submittedName>
        <fullName evidence="9">Uncharacterized protein</fullName>
    </submittedName>
</protein>
<evidence type="ECO:0000313" key="9">
    <source>
        <dbReference type="EMBL" id="KAD1469138.1"/>
    </source>
</evidence>
<evidence type="ECO:0000256" key="8">
    <source>
        <dbReference type="ARBA" id="ARBA00023136"/>
    </source>
</evidence>
<comment type="caution">
    <text evidence="9">The sequence shown here is derived from an EMBL/GenBank/DDBJ whole genome shotgun (WGS) entry which is preliminary data.</text>
</comment>
<proteinExistence type="inferred from homology"/>
<dbReference type="PANTHER" id="PTHR12964">
    <property type="entry name" value="NADH-UBIQUINONE OXIDOREDUCTASE B14 SUBUNIT"/>
    <property type="match status" value="1"/>
</dbReference>
<evidence type="ECO:0000256" key="6">
    <source>
        <dbReference type="ARBA" id="ARBA00022982"/>
    </source>
</evidence>
<name>A0A5N6LGV4_9ASTR</name>
<keyword evidence="5" id="KW-0999">Mitochondrion inner membrane</keyword>
<comment type="similarity">
    <text evidence="2">Belongs to the complex I LYR family.</text>
</comment>
<dbReference type="EMBL" id="SZYD01000743">
    <property type="protein sequence ID" value="KAD1469138.1"/>
    <property type="molecule type" value="Genomic_DNA"/>
</dbReference>
<dbReference type="CDD" id="cd20266">
    <property type="entry name" value="Complex1_LYR_NDUFA6_LYRM6"/>
    <property type="match status" value="1"/>
</dbReference>
<keyword evidence="6" id="KW-0249">Electron transport</keyword>
<gene>
    <name evidence="9" type="ORF">E3N88_42787</name>
</gene>
<keyword evidence="7" id="KW-0496">Mitochondrion</keyword>
<dbReference type="Proteomes" id="UP000326396">
    <property type="component" value="Unassembled WGS sequence"/>
</dbReference>
<dbReference type="GO" id="GO:0005743">
    <property type="term" value="C:mitochondrial inner membrane"/>
    <property type="evidence" value="ECO:0007669"/>
    <property type="project" value="UniProtKB-SubCell"/>
</dbReference>
<evidence type="ECO:0000256" key="4">
    <source>
        <dbReference type="ARBA" id="ARBA00022660"/>
    </source>
</evidence>
<dbReference type="GO" id="GO:0006979">
    <property type="term" value="P:response to oxidative stress"/>
    <property type="evidence" value="ECO:0007669"/>
    <property type="project" value="TreeGrafter"/>
</dbReference>
<keyword evidence="3" id="KW-0813">Transport</keyword>
<keyword evidence="8" id="KW-0472">Membrane</keyword>
<dbReference type="InterPro" id="IPR045299">
    <property type="entry name" value="Complex1_LYR_NDUFA6_LYRM6"/>
</dbReference>
<evidence type="ECO:0000313" key="10">
    <source>
        <dbReference type="Proteomes" id="UP000326396"/>
    </source>
</evidence>
<evidence type="ECO:0000256" key="2">
    <source>
        <dbReference type="ARBA" id="ARBA00009508"/>
    </source>
</evidence>
<dbReference type="OrthoDB" id="14535at2759"/>
<keyword evidence="10" id="KW-1185">Reference proteome</keyword>
<reference evidence="9 10" key="1">
    <citation type="submission" date="2019-05" db="EMBL/GenBank/DDBJ databases">
        <title>Mikania micrantha, genome provides insights into the molecular mechanism of rapid growth.</title>
        <authorList>
            <person name="Liu B."/>
        </authorList>
    </citation>
    <scope>NUCLEOTIDE SEQUENCE [LARGE SCALE GENOMIC DNA]</scope>
    <source>
        <strain evidence="9">NLD-2019</strain>
        <tissue evidence="9">Leaf</tissue>
    </source>
</reference>
<sequence length="144" mass="16602">MVLTDLDLKSDATCNFNGDGKMVVLQWRRQSDESLSEVGYFNGDEKRPIHTKYSATDFFRRIDEQKEKMSLARVKVPPNSATLAEARHRTFDFFRAACRSIPAIMDIYNLYDVVNPSQLRSTIASEIRKNAHITNPKVNLFRSR</sequence>
<comment type="subcellular location">
    <subcellularLocation>
        <location evidence="1">Mitochondrion inner membrane</location>
        <topology evidence="1">Peripheral membrane protein</topology>
        <orientation evidence="1">Matrix side</orientation>
    </subcellularLocation>
</comment>
<evidence type="ECO:0000256" key="7">
    <source>
        <dbReference type="ARBA" id="ARBA00023128"/>
    </source>
</evidence>
<dbReference type="PANTHER" id="PTHR12964:SF0">
    <property type="entry name" value="NADH DEHYDROGENASE [UBIQUINONE] 1 ALPHA SUBCOMPLEX SUBUNIT 6"/>
    <property type="match status" value="1"/>
</dbReference>